<dbReference type="InterPro" id="IPR053250">
    <property type="entry name" value="Glycosyltransferase_77"/>
</dbReference>
<dbReference type="PANTHER" id="PTHR46936">
    <property type="entry name" value="ARABINOSYLTRANSFERASE XEG113"/>
    <property type="match status" value="1"/>
</dbReference>
<dbReference type="GO" id="GO:0052636">
    <property type="term" value="F:arabinosyltransferase activity"/>
    <property type="evidence" value="ECO:0007669"/>
    <property type="project" value="TreeGrafter"/>
</dbReference>
<evidence type="ECO:0000313" key="3">
    <source>
        <dbReference type="Proteomes" id="UP000013827"/>
    </source>
</evidence>
<dbReference type="RefSeq" id="XP_005793697.1">
    <property type="nucleotide sequence ID" value="XM_005793640.1"/>
</dbReference>
<dbReference type="GO" id="GO:0005794">
    <property type="term" value="C:Golgi apparatus"/>
    <property type="evidence" value="ECO:0007669"/>
    <property type="project" value="TreeGrafter"/>
</dbReference>
<keyword evidence="3" id="KW-1185">Reference proteome</keyword>
<reference evidence="2" key="2">
    <citation type="submission" date="2024-10" db="UniProtKB">
        <authorList>
            <consortium name="EnsemblProtists"/>
        </authorList>
    </citation>
    <scope>IDENTIFICATION</scope>
</reference>
<evidence type="ECO:0000313" key="2">
    <source>
        <dbReference type="EnsemblProtists" id="EOD41268"/>
    </source>
</evidence>
<dbReference type="Proteomes" id="UP000013827">
    <property type="component" value="Unassembled WGS sequence"/>
</dbReference>
<evidence type="ECO:0000259" key="1">
    <source>
        <dbReference type="Pfam" id="PF03407"/>
    </source>
</evidence>
<dbReference type="Pfam" id="PF03407">
    <property type="entry name" value="Nucleotid_trans"/>
    <property type="match status" value="1"/>
</dbReference>
<dbReference type="HOGENOM" id="CLU_809945_0_0_1"/>
<dbReference type="KEGG" id="ehx:EMIHUDRAFT_97497"/>
<reference evidence="3" key="1">
    <citation type="journal article" date="2013" name="Nature">
        <title>Pan genome of the phytoplankton Emiliania underpins its global distribution.</title>
        <authorList>
            <person name="Read B.A."/>
            <person name="Kegel J."/>
            <person name="Klute M.J."/>
            <person name="Kuo A."/>
            <person name="Lefebvre S.C."/>
            <person name="Maumus F."/>
            <person name="Mayer C."/>
            <person name="Miller J."/>
            <person name="Monier A."/>
            <person name="Salamov A."/>
            <person name="Young J."/>
            <person name="Aguilar M."/>
            <person name="Claverie J.M."/>
            <person name="Frickenhaus S."/>
            <person name="Gonzalez K."/>
            <person name="Herman E.K."/>
            <person name="Lin Y.C."/>
            <person name="Napier J."/>
            <person name="Ogata H."/>
            <person name="Sarno A.F."/>
            <person name="Shmutz J."/>
            <person name="Schroeder D."/>
            <person name="de Vargas C."/>
            <person name="Verret F."/>
            <person name="von Dassow P."/>
            <person name="Valentin K."/>
            <person name="Van de Peer Y."/>
            <person name="Wheeler G."/>
            <person name="Dacks J.B."/>
            <person name="Delwiche C.F."/>
            <person name="Dyhrman S.T."/>
            <person name="Glockner G."/>
            <person name="John U."/>
            <person name="Richards T."/>
            <person name="Worden A.Z."/>
            <person name="Zhang X."/>
            <person name="Grigoriev I.V."/>
            <person name="Allen A.E."/>
            <person name="Bidle K."/>
            <person name="Borodovsky M."/>
            <person name="Bowler C."/>
            <person name="Brownlee C."/>
            <person name="Cock J.M."/>
            <person name="Elias M."/>
            <person name="Gladyshev V.N."/>
            <person name="Groth M."/>
            <person name="Guda C."/>
            <person name="Hadaegh A."/>
            <person name="Iglesias-Rodriguez M.D."/>
            <person name="Jenkins J."/>
            <person name="Jones B.M."/>
            <person name="Lawson T."/>
            <person name="Leese F."/>
            <person name="Lindquist E."/>
            <person name="Lobanov A."/>
            <person name="Lomsadze A."/>
            <person name="Malik S.B."/>
            <person name="Marsh M.E."/>
            <person name="Mackinder L."/>
            <person name="Mock T."/>
            <person name="Mueller-Roeber B."/>
            <person name="Pagarete A."/>
            <person name="Parker M."/>
            <person name="Probert I."/>
            <person name="Quesneville H."/>
            <person name="Raines C."/>
            <person name="Rensing S.A."/>
            <person name="Riano-Pachon D.M."/>
            <person name="Richier S."/>
            <person name="Rokitta S."/>
            <person name="Shiraiwa Y."/>
            <person name="Soanes D.M."/>
            <person name="van der Giezen M."/>
            <person name="Wahlund T.M."/>
            <person name="Williams B."/>
            <person name="Wilson W."/>
            <person name="Wolfe G."/>
            <person name="Wurch L.L."/>
        </authorList>
    </citation>
    <scope>NUCLEOTIDE SEQUENCE</scope>
</reference>
<dbReference type="GeneID" id="17286538"/>
<organism evidence="2 3">
    <name type="scientific">Emiliania huxleyi (strain CCMP1516)</name>
    <dbReference type="NCBI Taxonomy" id="280463"/>
    <lineage>
        <taxon>Eukaryota</taxon>
        <taxon>Haptista</taxon>
        <taxon>Haptophyta</taxon>
        <taxon>Prymnesiophyceae</taxon>
        <taxon>Isochrysidales</taxon>
        <taxon>Noelaerhabdaceae</taxon>
        <taxon>Emiliania</taxon>
    </lineage>
</organism>
<sequence>MVYVHAPASLPPLLNGSILMMTYATAGVRELLTNWLQHVERLQLPILVAAMDAGVISQCRAERFQCLDWSSTATGLDGEYVPSTSTSGFRALGRRKLESLLFILQKGIDVVMSDADCVWLESPVPMIQGQRPGYEDYAHADLIMTTDCLDPSEDAAGSGCFNMVNAYKNTGVLAVRSTAVAIATLKEWASRMESGMRDDQDQTIFNELLDGSGPHDRHRDGNSWVVDEPRRKDFRQFAERWCARGPPQDKGFNKPWKGSASERTIAPRRPNPGSRFIYDVCLPNVSLSLLVGIFSIFDVTNGHAFFVQQLQLATARSPLAVHATHTFGDLPGKSIRGIQFEMQ</sequence>
<dbReference type="InterPro" id="IPR005069">
    <property type="entry name" value="Nucl-diP-sugar_transferase"/>
</dbReference>
<accession>A0A0D3KZT3</accession>
<feature type="domain" description="Nucleotide-diphospho-sugar transferase" evidence="1">
    <location>
        <begin position="46"/>
        <end position="216"/>
    </location>
</feature>
<proteinExistence type="predicted"/>
<dbReference type="STRING" id="2903.R1E0U7"/>
<protein>
    <recommendedName>
        <fullName evidence="1">Nucleotide-diphospho-sugar transferase domain-containing protein</fullName>
    </recommendedName>
</protein>
<dbReference type="AlphaFoldDB" id="A0A0D3KZT3"/>
<dbReference type="PaxDb" id="2903-EOD41268"/>
<name>A0A0D3KZT3_EMIH1</name>
<dbReference type="PANTHER" id="PTHR46936:SF1">
    <property type="entry name" value="ARABINOSYLTRANSFERASE XEG113"/>
    <property type="match status" value="1"/>
</dbReference>
<dbReference type="EnsemblProtists" id="EOD41268">
    <property type="protein sequence ID" value="EOD41268"/>
    <property type="gene ID" value="EMIHUDRAFT_97497"/>
</dbReference>